<comment type="caution">
    <text evidence="1">The sequence shown here is derived from an EMBL/GenBank/DDBJ whole genome shotgun (WGS) entry which is preliminary data.</text>
</comment>
<reference evidence="1 2" key="1">
    <citation type="submission" date="2021-06" db="EMBL/GenBank/DDBJ databases">
        <title>Caerostris extrusa draft genome.</title>
        <authorList>
            <person name="Kono N."/>
            <person name="Arakawa K."/>
        </authorList>
    </citation>
    <scope>NUCLEOTIDE SEQUENCE [LARGE SCALE GENOMIC DNA]</scope>
</reference>
<dbReference type="AlphaFoldDB" id="A0AAV4VIM9"/>
<sequence length="78" mass="9588">MTNLRLVSWVRTAKSSVKRKKPMYGVSENSFEMERAEDAFCRVTARIWPQYWRYPDNMDLEQKRYCDVVVDRMYRSRR</sequence>
<organism evidence="1 2">
    <name type="scientific">Caerostris extrusa</name>
    <name type="common">Bark spider</name>
    <name type="synonym">Caerostris bankana</name>
    <dbReference type="NCBI Taxonomy" id="172846"/>
    <lineage>
        <taxon>Eukaryota</taxon>
        <taxon>Metazoa</taxon>
        <taxon>Ecdysozoa</taxon>
        <taxon>Arthropoda</taxon>
        <taxon>Chelicerata</taxon>
        <taxon>Arachnida</taxon>
        <taxon>Araneae</taxon>
        <taxon>Araneomorphae</taxon>
        <taxon>Entelegynae</taxon>
        <taxon>Araneoidea</taxon>
        <taxon>Araneidae</taxon>
        <taxon>Caerostris</taxon>
    </lineage>
</organism>
<proteinExistence type="predicted"/>
<keyword evidence="2" id="KW-1185">Reference proteome</keyword>
<protein>
    <submittedName>
        <fullName evidence="1">Uncharacterized protein</fullName>
    </submittedName>
</protein>
<dbReference type="Proteomes" id="UP001054945">
    <property type="component" value="Unassembled WGS sequence"/>
</dbReference>
<accession>A0AAV4VIM9</accession>
<name>A0AAV4VIM9_CAEEX</name>
<gene>
    <name evidence="1" type="ORF">CEXT_457391</name>
</gene>
<evidence type="ECO:0000313" key="2">
    <source>
        <dbReference type="Proteomes" id="UP001054945"/>
    </source>
</evidence>
<dbReference type="EMBL" id="BPLR01014631">
    <property type="protein sequence ID" value="GIY70150.1"/>
    <property type="molecule type" value="Genomic_DNA"/>
</dbReference>
<evidence type="ECO:0000313" key="1">
    <source>
        <dbReference type="EMBL" id="GIY70150.1"/>
    </source>
</evidence>